<evidence type="ECO:0000313" key="1">
    <source>
        <dbReference type="EMBL" id="KAI7940497.1"/>
    </source>
</evidence>
<reference evidence="2" key="2">
    <citation type="journal article" date="2018" name="Mol. Plant Microbe Interact.">
        <title>Genome sequence resources for the wheat stripe rust pathogen (Puccinia striiformis f. sp. tritici) and the barley stripe rust pathogen (Puccinia striiformis f. sp. hordei).</title>
        <authorList>
            <person name="Xia C."/>
            <person name="Wang M."/>
            <person name="Yin C."/>
            <person name="Cornejo O.E."/>
            <person name="Hulbert S.H."/>
            <person name="Chen X."/>
        </authorList>
    </citation>
    <scope>NUCLEOTIDE SEQUENCE [LARGE SCALE GENOMIC DNA]</scope>
    <source>
        <strain evidence="2">93-210</strain>
    </source>
</reference>
<gene>
    <name evidence="1" type="ORF">MJO28_012782</name>
</gene>
<dbReference type="EMBL" id="CM045877">
    <property type="protein sequence ID" value="KAI7940497.1"/>
    <property type="molecule type" value="Genomic_DNA"/>
</dbReference>
<evidence type="ECO:0000313" key="2">
    <source>
        <dbReference type="Proteomes" id="UP001060170"/>
    </source>
</evidence>
<comment type="caution">
    <text evidence="1">The sequence shown here is derived from an EMBL/GenBank/DDBJ whole genome shotgun (WGS) entry which is preliminary data.</text>
</comment>
<sequence>MAWFGRGGRSDSRFDQPITPIPLYLLRTPANICYSNQWAI</sequence>
<organism evidence="1 2">
    <name type="scientific">Puccinia striiformis f. sp. tritici</name>
    <dbReference type="NCBI Taxonomy" id="168172"/>
    <lineage>
        <taxon>Eukaryota</taxon>
        <taxon>Fungi</taxon>
        <taxon>Dikarya</taxon>
        <taxon>Basidiomycota</taxon>
        <taxon>Pucciniomycotina</taxon>
        <taxon>Pucciniomycetes</taxon>
        <taxon>Pucciniales</taxon>
        <taxon>Pucciniaceae</taxon>
        <taxon>Puccinia</taxon>
    </lineage>
</organism>
<reference evidence="1 2" key="3">
    <citation type="journal article" date="2022" name="Microbiol. Spectr.">
        <title>Folding features and dynamics of 3D genome architecture in plant fungal pathogens.</title>
        <authorList>
            <person name="Xia C."/>
        </authorList>
    </citation>
    <scope>NUCLEOTIDE SEQUENCE [LARGE SCALE GENOMIC DNA]</scope>
    <source>
        <strain evidence="1 2">93-210</strain>
    </source>
</reference>
<protein>
    <submittedName>
        <fullName evidence="1">Uncharacterized protein</fullName>
    </submittedName>
</protein>
<reference evidence="2" key="1">
    <citation type="journal article" date="2018" name="BMC Genomics">
        <title>Genomic insights into host adaptation between the wheat stripe rust pathogen (Puccinia striiformis f. sp. tritici) and the barley stripe rust pathogen (Puccinia striiformis f. sp. hordei).</title>
        <authorList>
            <person name="Xia C."/>
            <person name="Wang M."/>
            <person name="Yin C."/>
            <person name="Cornejo O.E."/>
            <person name="Hulbert S.H."/>
            <person name="Chen X."/>
        </authorList>
    </citation>
    <scope>NUCLEOTIDE SEQUENCE [LARGE SCALE GENOMIC DNA]</scope>
    <source>
        <strain evidence="2">93-210</strain>
    </source>
</reference>
<proteinExistence type="predicted"/>
<name>A0ACC0DZC8_9BASI</name>
<accession>A0ACC0DZC8</accession>
<keyword evidence="2" id="KW-1185">Reference proteome</keyword>
<dbReference type="Proteomes" id="UP001060170">
    <property type="component" value="Chromosome 13"/>
</dbReference>